<sequence length="72" mass="8280">MGNDPLFVGYFLKFTICLLFCLLRQLAIVLPVVFRFDKQVLFPQAPVNIHSDMSDVQMLVFELIDLIDISDC</sequence>
<evidence type="ECO:0000313" key="3">
    <source>
        <dbReference type="Proteomes" id="UP000813427"/>
    </source>
</evidence>
<name>A0A8K0W5I2_9HYPO</name>
<keyword evidence="3" id="KW-1185">Reference proteome</keyword>
<organism evidence="2 3">
    <name type="scientific">Fusarium tricinctum</name>
    <dbReference type="NCBI Taxonomy" id="61284"/>
    <lineage>
        <taxon>Eukaryota</taxon>
        <taxon>Fungi</taxon>
        <taxon>Dikarya</taxon>
        <taxon>Ascomycota</taxon>
        <taxon>Pezizomycotina</taxon>
        <taxon>Sordariomycetes</taxon>
        <taxon>Hypocreomycetidae</taxon>
        <taxon>Hypocreales</taxon>
        <taxon>Nectriaceae</taxon>
        <taxon>Fusarium</taxon>
        <taxon>Fusarium tricinctum species complex</taxon>
    </lineage>
</organism>
<keyword evidence="1" id="KW-0472">Membrane</keyword>
<dbReference type="AlphaFoldDB" id="A0A8K0W5I2"/>
<evidence type="ECO:0000313" key="2">
    <source>
        <dbReference type="EMBL" id="KAH7231194.1"/>
    </source>
</evidence>
<accession>A0A8K0W5I2</accession>
<dbReference type="EMBL" id="JAGPXF010000009">
    <property type="protein sequence ID" value="KAH7231194.1"/>
    <property type="molecule type" value="Genomic_DNA"/>
</dbReference>
<keyword evidence="1" id="KW-1133">Transmembrane helix</keyword>
<proteinExistence type="predicted"/>
<protein>
    <submittedName>
        <fullName evidence="2">Uncharacterized protein</fullName>
    </submittedName>
</protein>
<evidence type="ECO:0000256" key="1">
    <source>
        <dbReference type="SAM" id="Phobius"/>
    </source>
</evidence>
<feature type="transmembrane region" description="Helical" evidence="1">
    <location>
        <begin position="12"/>
        <end position="34"/>
    </location>
</feature>
<dbReference type="Proteomes" id="UP000813427">
    <property type="component" value="Unassembled WGS sequence"/>
</dbReference>
<gene>
    <name evidence="2" type="ORF">BKA59DRAFT_488902</name>
</gene>
<comment type="caution">
    <text evidence="2">The sequence shown here is derived from an EMBL/GenBank/DDBJ whole genome shotgun (WGS) entry which is preliminary data.</text>
</comment>
<reference evidence="2" key="1">
    <citation type="journal article" date="2021" name="Nat. Commun.">
        <title>Genetic determinants of endophytism in the Arabidopsis root mycobiome.</title>
        <authorList>
            <person name="Mesny F."/>
            <person name="Miyauchi S."/>
            <person name="Thiergart T."/>
            <person name="Pickel B."/>
            <person name="Atanasova L."/>
            <person name="Karlsson M."/>
            <person name="Huettel B."/>
            <person name="Barry K.W."/>
            <person name="Haridas S."/>
            <person name="Chen C."/>
            <person name="Bauer D."/>
            <person name="Andreopoulos W."/>
            <person name="Pangilinan J."/>
            <person name="LaButti K."/>
            <person name="Riley R."/>
            <person name="Lipzen A."/>
            <person name="Clum A."/>
            <person name="Drula E."/>
            <person name="Henrissat B."/>
            <person name="Kohler A."/>
            <person name="Grigoriev I.V."/>
            <person name="Martin F.M."/>
            <person name="Hacquard S."/>
        </authorList>
    </citation>
    <scope>NUCLEOTIDE SEQUENCE</scope>
    <source>
        <strain evidence="2">MPI-SDFR-AT-0068</strain>
    </source>
</reference>
<keyword evidence="1" id="KW-0812">Transmembrane</keyword>